<comment type="subcellular location">
    <subcellularLocation>
        <location evidence="1">Membrane</location>
        <topology evidence="1">Multi-pass membrane protein</topology>
    </subcellularLocation>
</comment>
<dbReference type="InterPro" id="IPR036259">
    <property type="entry name" value="MFS_trans_sf"/>
</dbReference>
<dbReference type="InterPro" id="IPR005829">
    <property type="entry name" value="Sugar_transporter_CS"/>
</dbReference>
<evidence type="ECO:0000256" key="3">
    <source>
        <dbReference type="ARBA" id="ARBA00022692"/>
    </source>
</evidence>
<dbReference type="Gene3D" id="1.20.1720.10">
    <property type="entry name" value="Multidrug resistance protein D"/>
    <property type="match status" value="1"/>
</dbReference>
<feature type="transmembrane region" description="Helical" evidence="6">
    <location>
        <begin position="58"/>
        <end position="78"/>
    </location>
</feature>
<evidence type="ECO:0000256" key="1">
    <source>
        <dbReference type="ARBA" id="ARBA00004141"/>
    </source>
</evidence>
<dbReference type="EMBL" id="OBMT01000009">
    <property type="protein sequence ID" value="SOC11820.1"/>
    <property type="molecule type" value="Genomic_DNA"/>
</dbReference>
<evidence type="ECO:0000256" key="2">
    <source>
        <dbReference type="ARBA" id="ARBA00022448"/>
    </source>
</evidence>
<feature type="transmembrane region" description="Helical" evidence="6">
    <location>
        <begin position="16"/>
        <end position="38"/>
    </location>
</feature>
<dbReference type="RefSeq" id="WP_141399447.1">
    <property type="nucleotide sequence ID" value="NZ_OBMT01000009.1"/>
</dbReference>
<organism evidence="8 9">
    <name type="scientific">Rhodobacter maris</name>
    <dbReference type="NCBI Taxonomy" id="446682"/>
    <lineage>
        <taxon>Bacteria</taxon>
        <taxon>Pseudomonadati</taxon>
        <taxon>Pseudomonadota</taxon>
        <taxon>Alphaproteobacteria</taxon>
        <taxon>Rhodobacterales</taxon>
        <taxon>Rhodobacter group</taxon>
        <taxon>Rhodobacter</taxon>
    </lineage>
</organism>
<evidence type="ECO:0000313" key="8">
    <source>
        <dbReference type="EMBL" id="SOC11820.1"/>
    </source>
</evidence>
<feature type="transmembrane region" description="Helical" evidence="6">
    <location>
        <begin position="350"/>
        <end position="370"/>
    </location>
</feature>
<dbReference type="PANTHER" id="PTHR23502:SF132">
    <property type="entry name" value="POLYAMINE TRANSPORTER 2-RELATED"/>
    <property type="match status" value="1"/>
</dbReference>
<feature type="transmembrane region" description="Helical" evidence="6">
    <location>
        <begin position="261"/>
        <end position="281"/>
    </location>
</feature>
<dbReference type="InterPro" id="IPR020846">
    <property type="entry name" value="MFS_dom"/>
</dbReference>
<dbReference type="GO" id="GO:0005886">
    <property type="term" value="C:plasma membrane"/>
    <property type="evidence" value="ECO:0007669"/>
    <property type="project" value="TreeGrafter"/>
</dbReference>
<evidence type="ECO:0000313" key="9">
    <source>
        <dbReference type="Proteomes" id="UP000219111"/>
    </source>
</evidence>
<dbReference type="AlphaFoldDB" id="A0A285SYP1"/>
<dbReference type="GO" id="GO:0022857">
    <property type="term" value="F:transmembrane transporter activity"/>
    <property type="evidence" value="ECO:0007669"/>
    <property type="project" value="InterPro"/>
</dbReference>
<feature type="transmembrane region" description="Helical" evidence="6">
    <location>
        <begin position="382"/>
        <end position="401"/>
    </location>
</feature>
<accession>A0A285SYP1</accession>
<dbReference type="PROSITE" id="PS00216">
    <property type="entry name" value="SUGAR_TRANSPORT_1"/>
    <property type="match status" value="1"/>
</dbReference>
<keyword evidence="2" id="KW-0813">Transport</keyword>
<dbReference type="GO" id="GO:0042908">
    <property type="term" value="P:xenobiotic transport"/>
    <property type="evidence" value="ECO:0007669"/>
    <property type="project" value="UniProtKB-ARBA"/>
</dbReference>
<keyword evidence="5 6" id="KW-0472">Membrane</keyword>
<dbReference type="CDD" id="cd17320">
    <property type="entry name" value="MFS_MdfA_MDR_like"/>
    <property type="match status" value="1"/>
</dbReference>
<feature type="transmembrane region" description="Helical" evidence="6">
    <location>
        <begin position="175"/>
        <end position="192"/>
    </location>
</feature>
<feature type="transmembrane region" description="Helical" evidence="6">
    <location>
        <begin position="144"/>
        <end position="169"/>
    </location>
</feature>
<dbReference type="GO" id="GO:0140115">
    <property type="term" value="P:export across plasma membrane"/>
    <property type="evidence" value="ECO:0007669"/>
    <property type="project" value="UniProtKB-ARBA"/>
</dbReference>
<dbReference type="PROSITE" id="PS50850">
    <property type="entry name" value="MFS"/>
    <property type="match status" value="1"/>
</dbReference>
<dbReference type="Pfam" id="PF07690">
    <property type="entry name" value="MFS_1"/>
    <property type="match status" value="1"/>
</dbReference>
<feature type="transmembrane region" description="Helical" evidence="6">
    <location>
        <begin position="85"/>
        <end position="105"/>
    </location>
</feature>
<sequence>MTHPETKSAVPRRLPAFEFTAMMALLAATVAFSIDAMLPALPEIAETLSPEAVNRAQLVLTVFMAGMGLGTFLAGPLSDAIGRKYTILIGVVIFVIGAFLGAQAQSLEMLLAARALQGFGAAAPRIVPMALVRDLFAGREMAKVTAFIMMVFILVPALAPSLGQVIIGFSGWRGVFYAFILFAVVGLLWLSLRQPETLAPEKRRPLHPSLLLAGAKEVLGSREVRLYTLVMTLGFAQMFTMLSCSQQLFAVFGVTESFPRWFALIAILAGTGTGFNAAFVMRLGMRRIVRGTYLMQIISSSVMLVLVLTGAVAPPAGFVFLFCWAVTVFMMAGITFGNLNALAMQSMGHLAGMTASVVSALSTVGAVLIAAPVGQMFNGTPLPVVLATLSCSGLAFVIMSFTDDPA</sequence>
<keyword evidence="9" id="KW-1185">Reference proteome</keyword>
<proteinExistence type="predicted"/>
<gene>
    <name evidence="8" type="ORF">SAMN05877831_10961</name>
</gene>
<keyword evidence="3 6" id="KW-0812">Transmembrane</keyword>
<keyword evidence="4 6" id="KW-1133">Transmembrane helix</keyword>
<dbReference type="SUPFAM" id="SSF103473">
    <property type="entry name" value="MFS general substrate transporter"/>
    <property type="match status" value="1"/>
</dbReference>
<feature type="transmembrane region" description="Helical" evidence="6">
    <location>
        <begin position="319"/>
        <end position="343"/>
    </location>
</feature>
<evidence type="ECO:0000256" key="5">
    <source>
        <dbReference type="ARBA" id="ARBA00023136"/>
    </source>
</evidence>
<evidence type="ECO:0000259" key="7">
    <source>
        <dbReference type="PROSITE" id="PS50850"/>
    </source>
</evidence>
<dbReference type="PANTHER" id="PTHR23502">
    <property type="entry name" value="MAJOR FACILITATOR SUPERFAMILY"/>
    <property type="match status" value="1"/>
</dbReference>
<evidence type="ECO:0000256" key="4">
    <source>
        <dbReference type="ARBA" id="ARBA00022989"/>
    </source>
</evidence>
<evidence type="ECO:0000256" key="6">
    <source>
        <dbReference type="SAM" id="Phobius"/>
    </source>
</evidence>
<protein>
    <submittedName>
        <fullName evidence="8">DHA1 family bicyclomycin/chloramphenicol resistance-like MFS transporter</fullName>
    </submittedName>
</protein>
<name>A0A285SYP1_9RHOB</name>
<dbReference type="Proteomes" id="UP000219111">
    <property type="component" value="Unassembled WGS sequence"/>
</dbReference>
<dbReference type="InterPro" id="IPR011701">
    <property type="entry name" value="MFS"/>
</dbReference>
<reference evidence="9" key="1">
    <citation type="submission" date="2017-08" db="EMBL/GenBank/DDBJ databases">
        <authorList>
            <person name="Varghese N."/>
            <person name="Submissions S."/>
        </authorList>
    </citation>
    <scope>NUCLEOTIDE SEQUENCE [LARGE SCALE GENOMIC DNA]</scope>
    <source>
        <strain evidence="9">JA276</strain>
    </source>
</reference>
<feature type="transmembrane region" description="Helical" evidence="6">
    <location>
        <begin position="293"/>
        <end position="313"/>
    </location>
</feature>
<feature type="domain" description="Major facilitator superfamily (MFS) profile" evidence="7">
    <location>
        <begin position="19"/>
        <end position="405"/>
    </location>
</feature>
<dbReference type="OrthoDB" id="9800416at2"/>